<dbReference type="SMART" id="SM00220">
    <property type="entry name" value="S_TKc"/>
    <property type="match status" value="1"/>
</dbReference>
<dbReference type="GO" id="GO:0004672">
    <property type="term" value="F:protein kinase activity"/>
    <property type="evidence" value="ECO:0007669"/>
    <property type="project" value="InterPro"/>
</dbReference>
<dbReference type="SUPFAM" id="SSF48452">
    <property type="entry name" value="TPR-like"/>
    <property type="match status" value="1"/>
</dbReference>
<dbReference type="RefSeq" id="WP_189826771.1">
    <property type="nucleotide sequence ID" value="NZ_BMVC01000016.1"/>
</dbReference>
<dbReference type="CDD" id="cd14014">
    <property type="entry name" value="STKc_PknB_like"/>
    <property type="match status" value="1"/>
</dbReference>
<dbReference type="PANTHER" id="PTHR19848">
    <property type="entry name" value="WD40 REPEAT PROTEIN"/>
    <property type="match status" value="1"/>
</dbReference>
<feature type="domain" description="Protein kinase" evidence="4">
    <location>
        <begin position="18"/>
        <end position="296"/>
    </location>
</feature>
<dbReference type="InterPro" id="IPR019775">
    <property type="entry name" value="WD40_repeat_CS"/>
</dbReference>
<dbReference type="EMBL" id="BMVC01000016">
    <property type="protein sequence ID" value="GHD10292.1"/>
    <property type="molecule type" value="Genomic_DNA"/>
</dbReference>
<keyword evidence="2" id="KW-0677">Repeat</keyword>
<feature type="repeat" description="WD" evidence="3">
    <location>
        <begin position="854"/>
        <end position="895"/>
    </location>
</feature>
<evidence type="ECO:0000259" key="4">
    <source>
        <dbReference type="PROSITE" id="PS50011"/>
    </source>
</evidence>
<evidence type="ECO:0000256" key="3">
    <source>
        <dbReference type="PROSITE-ProRule" id="PRU00221"/>
    </source>
</evidence>
<evidence type="ECO:0000256" key="2">
    <source>
        <dbReference type="ARBA" id="ARBA00022737"/>
    </source>
</evidence>
<dbReference type="InterPro" id="IPR011009">
    <property type="entry name" value="Kinase-like_dom_sf"/>
</dbReference>
<feature type="repeat" description="WD" evidence="3">
    <location>
        <begin position="618"/>
        <end position="649"/>
    </location>
</feature>
<feature type="repeat" description="WD" evidence="3">
    <location>
        <begin position="812"/>
        <end position="853"/>
    </location>
</feature>
<dbReference type="InterPro" id="IPR011990">
    <property type="entry name" value="TPR-like_helical_dom_sf"/>
</dbReference>
<dbReference type="PANTHER" id="PTHR19848:SF8">
    <property type="entry name" value="F-BOX AND WD REPEAT DOMAIN CONTAINING 7"/>
    <property type="match status" value="1"/>
</dbReference>
<dbReference type="AlphaFoldDB" id="A0A918X499"/>
<feature type="repeat" description="WD" evidence="3">
    <location>
        <begin position="485"/>
        <end position="524"/>
    </location>
</feature>
<dbReference type="Pfam" id="PF00069">
    <property type="entry name" value="Pkinase"/>
    <property type="match status" value="1"/>
</dbReference>
<dbReference type="InterPro" id="IPR008271">
    <property type="entry name" value="Ser/Thr_kinase_AS"/>
</dbReference>
<proteinExistence type="predicted"/>
<dbReference type="PROSITE" id="PS50294">
    <property type="entry name" value="WD_REPEATS_REGION"/>
    <property type="match status" value="4"/>
</dbReference>
<dbReference type="PROSITE" id="PS50082">
    <property type="entry name" value="WD_REPEATS_2"/>
    <property type="match status" value="7"/>
</dbReference>
<dbReference type="InterPro" id="IPR020472">
    <property type="entry name" value="WD40_PAC1"/>
</dbReference>
<dbReference type="Pfam" id="PF00400">
    <property type="entry name" value="WD40"/>
    <property type="match status" value="5"/>
</dbReference>
<dbReference type="InterPro" id="IPR015943">
    <property type="entry name" value="WD40/YVTN_repeat-like_dom_sf"/>
</dbReference>
<dbReference type="SUPFAM" id="SSF56112">
    <property type="entry name" value="Protein kinase-like (PK-like)"/>
    <property type="match status" value="1"/>
</dbReference>
<reference evidence="5" key="1">
    <citation type="journal article" date="2014" name="Int. J. Syst. Evol. Microbiol.">
        <title>Complete genome sequence of Corynebacterium casei LMG S-19264T (=DSM 44701T), isolated from a smear-ripened cheese.</title>
        <authorList>
            <consortium name="US DOE Joint Genome Institute (JGI-PGF)"/>
            <person name="Walter F."/>
            <person name="Albersmeier A."/>
            <person name="Kalinowski J."/>
            <person name="Ruckert C."/>
        </authorList>
    </citation>
    <scope>NUCLEOTIDE SEQUENCE</scope>
    <source>
        <strain evidence="5">JCM 4637</strain>
    </source>
</reference>
<feature type="repeat" description="WD" evidence="3">
    <location>
        <begin position="453"/>
        <end position="484"/>
    </location>
</feature>
<dbReference type="SUPFAM" id="SSF50978">
    <property type="entry name" value="WD40 repeat-like"/>
    <property type="match status" value="2"/>
</dbReference>
<dbReference type="Proteomes" id="UP000638353">
    <property type="component" value="Unassembled WGS sequence"/>
</dbReference>
<name>A0A918X499_9ACTN</name>
<dbReference type="SUPFAM" id="SSF50993">
    <property type="entry name" value="Peptidase/esterase 'gauge' domain"/>
    <property type="match status" value="1"/>
</dbReference>
<organism evidence="5 6">
    <name type="scientific">Streptomyces finlayi</name>
    <dbReference type="NCBI Taxonomy" id="67296"/>
    <lineage>
        <taxon>Bacteria</taxon>
        <taxon>Bacillati</taxon>
        <taxon>Actinomycetota</taxon>
        <taxon>Actinomycetes</taxon>
        <taxon>Kitasatosporales</taxon>
        <taxon>Streptomycetaceae</taxon>
        <taxon>Streptomyces</taxon>
    </lineage>
</organism>
<feature type="repeat" description="WD" evidence="3">
    <location>
        <begin position="927"/>
        <end position="958"/>
    </location>
</feature>
<dbReference type="CDD" id="cd00200">
    <property type="entry name" value="WD40"/>
    <property type="match status" value="2"/>
</dbReference>
<dbReference type="SMART" id="SM00320">
    <property type="entry name" value="WD40"/>
    <property type="match status" value="12"/>
</dbReference>
<dbReference type="Gene3D" id="1.25.40.10">
    <property type="entry name" value="Tetratricopeptide repeat domain"/>
    <property type="match status" value="1"/>
</dbReference>
<dbReference type="InterPro" id="IPR000719">
    <property type="entry name" value="Prot_kinase_dom"/>
</dbReference>
<dbReference type="PROSITE" id="PS00678">
    <property type="entry name" value="WD_REPEATS_1"/>
    <property type="match status" value="2"/>
</dbReference>
<feature type="repeat" description="WD" evidence="3">
    <location>
        <begin position="690"/>
        <end position="723"/>
    </location>
</feature>
<evidence type="ECO:0000256" key="1">
    <source>
        <dbReference type="ARBA" id="ARBA00022574"/>
    </source>
</evidence>
<dbReference type="Gene3D" id="1.10.510.10">
    <property type="entry name" value="Transferase(Phosphotransferase) domain 1"/>
    <property type="match status" value="1"/>
</dbReference>
<reference evidence="5" key="2">
    <citation type="submission" date="2020-09" db="EMBL/GenBank/DDBJ databases">
        <authorList>
            <person name="Sun Q."/>
            <person name="Ohkuma M."/>
        </authorList>
    </citation>
    <scope>NUCLEOTIDE SEQUENCE</scope>
    <source>
        <strain evidence="5">JCM 4637</strain>
    </source>
</reference>
<keyword evidence="1 3" id="KW-0853">WD repeat</keyword>
<sequence length="1142" mass="122908">MSEVPWLWRVGDVVAGLYEVTAVHDGGGMGVVYKVRHRVWDVDLAVKSPRPERFRGAADRELFVAEAESWASLGLHPHVCACHYVRTLGEVPRIFAEYVEGGSLRDWIHDRRLYEGGRQAAQARILDTAIQVAWGLAHAHDRGLVHQDVKPANVLLDTAGTAKVTDFGLARTRPVTAPAPDGTPGLSVPVPGGGLTPAYASPEQATGRPLGRRTDIYSFAVSVLEMFTGGVTWMLGAVAGEALAHYRTAGPPDPDLPPMPDYLHTLLARCLDERPERRPASMNEVAGQLARIYRRLTGAPYPRPAPTAADLRADELGNRALSLLDLGRETDADAAFAAALAADPRHLETTYNTGVRRWRRGATSDQELVAEIETVRADTGDTWQARHLLAQVHMERGDLASARELLDGAVREQPEAHATLRALDSGRITDARCVTALDMPWLRDAPPRTKLPIRLSHDATRALTGEADGTVRLWELDTGQCLLTLTGHSGPVQSVDLSATHAISVGRDGTVRLWDLADGQCLRVVPAQAGAACFGLGGRVAIHSDSYGRSHVWDVGDERVRGTLKGRGGLRAPRVSPDGRWALIAEPGSRSTIEVWDLEDCRLRHELTGHGAGLACPIGFSHDGRLAITGTLGGPIRLWDLREGRCVRVLEDARAGDTGSLSADGRSLLSGHGTFLRFWDLDTGRCVRTFTAHRGGVRAVRLDPDGRSALSVGDDHTVRRWNLPHGYRAAPVLSRPRPQAELNRLGERVDAMVAEAERALADGRLPAALDLLRDAREIPGHERAPGVLSAWRALGSRTVRTGLRAAWPLKDLTGHTREVNDLDLTADGRTAVSGSDDGTIRLWDVESGTCTGVLKGHQSQVDSVCLSPDGRRLLSGDWSGVVRLWRLDTGDCLLALPGTHALPDLLVREVATGGCVRSEPVTGTAHVGFSADGRLAVVGGADGGVRLWDLDTGRHLRTLRGDEGAPARGGSEAIRVTALCVGDLAASADRGRIRLWDLDSGQCLRDFSARGDAGSVLREKVTALTLSPDGRHALSSGQASWALRLWDTTTGECVREFEEGGGWATQARFTTDGRFAFAAHTSEVTVWDVGTGKLLRSLKLPGKGHPSCLALSRDGRFVVAGDSAGAVRRWELDWELGVPGGL</sequence>
<dbReference type="GO" id="GO:0005524">
    <property type="term" value="F:ATP binding"/>
    <property type="evidence" value="ECO:0007669"/>
    <property type="project" value="InterPro"/>
</dbReference>
<evidence type="ECO:0000313" key="5">
    <source>
        <dbReference type="EMBL" id="GHD10292.1"/>
    </source>
</evidence>
<dbReference type="PRINTS" id="PR00320">
    <property type="entry name" value="GPROTEINBRPT"/>
</dbReference>
<accession>A0A918X499</accession>
<evidence type="ECO:0000313" key="6">
    <source>
        <dbReference type="Proteomes" id="UP000638353"/>
    </source>
</evidence>
<dbReference type="PROSITE" id="PS50011">
    <property type="entry name" value="PROTEIN_KINASE_DOM"/>
    <property type="match status" value="1"/>
</dbReference>
<protein>
    <recommendedName>
        <fullName evidence="4">Protein kinase domain-containing protein</fullName>
    </recommendedName>
</protein>
<gene>
    <name evidence="5" type="ORF">GCM10010334_65250</name>
</gene>
<dbReference type="InterPro" id="IPR001680">
    <property type="entry name" value="WD40_rpt"/>
</dbReference>
<dbReference type="Gene3D" id="2.130.10.10">
    <property type="entry name" value="YVTN repeat-like/Quinoprotein amine dehydrogenase"/>
    <property type="match status" value="4"/>
</dbReference>
<comment type="caution">
    <text evidence="5">The sequence shown here is derived from an EMBL/GenBank/DDBJ whole genome shotgun (WGS) entry which is preliminary data.</text>
</comment>
<dbReference type="InterPro" id="IPR036322">
    <property type="entry name" value="WD40_repeat_dom_sf"/>
</dbReference>
<dbReference type="PROSITE" id="PS00108">
    <property type="entry name" value="PROTEIN_KINASE_ST"/>
    <property type="match status" value="1"/>
</dbReference>